<reference evidence="2 3" key="1">
    <citation type="submission" date="2022-01" db="EMBL/GenBank/DDBJ databases">
        <authorList>
            <person name="Stokar-Avihail A."/>
        </authorList>
    </citation>
    <scope>NUCLEOTIDE SEQUENCE [LARGE SCALE GENOMIC DNA]</scope>
</reference>
<organism evidence="2 3">
    <name type="scientific">Bacillus phage FADO</name>
    <dbReference type="NCBI Taxonomy" id="2917160"/>
    <lineage>
        <taxon>Viruses</taxon>
        <taxon>Duplodnaviria</taxon>
        <taxon>Heunggongvirae</taxon>
        <taxon>Uroviricota</taxon>
        <taxon>Caudoviricetes</taxon>
        <taxon>Heleneionescovirinae</taxon>
        <taxon>Zhangjivirus</taxon>
        <taxon>Zhangjivirus fado</taxon>
    </lineage>
</organism>
<keyword evidence="3" id="KW-1185">Reference proteome</keyword>
<dbReference type="Pfam" id="PF14301">
    <property type="entry name" value="DUF4376"/>
    <property type="match status" value="1"/>
</dbReference>
<accession>A0AAE9G6N1</accession>
<dbReference type="Proteomes" id="UP000831021">
    <property type="component" value="Segment"/>
</dbReference>
<evidence type="ECO:0000313" key="3">
    <source>
        <dbReference type="Proteomes" id="UP000831021"/>
    </source>
</evidence>
<dbReference type="InterPro" id="IPR025484">
    <property type="entry name" value="DUF4376"/>
</dbReference>
<proteinExistence type="predicted"/>
<dbReference type="EMBL" id="OM236516">
    <property type="protein sequence ID" value="UNY48885.1"/>
    <property type="molecule type" value="Genomic_DNA"/>
</dbReference>
<feature type="domain" description="DUF4376" evidence="1">
    <location>
        <begin position="62"/>
        <end position="177"/>
    </location>
</feature>
<evidence type="ECO:0000313" key="2">
    <source>
        <dbReference type="EMBL" id="UNY48885.1"/>
    </source>
</evidence>
<name>A0AAE9G6N1_9CAUD</name>
<evidence type="ECO:0000259" key="1">
    <source>
        <dbReference type="Pfam" id="PF14301"/>
    </source>
</evidence>
<gene>
    <name evidence="2" type="ORF">fado_170</name>
</gene>
<protein>
    <recommendedName>
        <fullName evidence="1">DUF4376 domain-containing protein</fullName>
    </recommendedName>
</protein>
<sequence length="193" mass="22341">MLINICYHPITFAVQGWSTTPFGENNVEIEVSEDHEILRDPFQYKYIDGQLMLDTEFALNRAKKLKDRELNEACQKAILDGFDYTINGVSYHFSFDTEAQLNFQGAERVFSRNLVESIDWTVKNNSTGEYERIPITETIMDELSVIILNHKSDNVSRYRDILYKQLESATTVEEVNAIRWNSAEEPVETTETP</sequence>